<evidence type="ECO:0000313" key="6">
    <source>
        <dbReference type="EMBL" id="MUM76071.1"/>
    </source>
</evidence>
<dbReference type="InterPro" id="IPR019776">
    <property type="entry name" value="Flagellar_basal_body_rod_CS"/>
</dbReference>
<sequence length="108" mass="11052">MSDISLSALSALSTVQQVSANNIANVNTEGFRASSVTLESGPGDQGVRVSAIRESSAPAPFIGGVEGANTDIATEMVDMITTGHAFSANTAVVRASEEMTGHLLNMIV</sequence>
<dbReference type="PANTHER" id="PTHR30435:SF33">
    <property type="entry name" value="FLAGELLAR BASAL-BODY ROD PROTEIN"/>
    <property type="match status" value="1"/>
</dbReference>
<feature type="domain" description="Flagellar basal body rod protein N-terminal" evidence="4">
    <location>
        <begin position="4"/>
        <end position="32"/>
    </location>
</feature>
<comment type="caution">
    <text evidence="6">The sequence shown here is derived from an EMBL/GenBank/DDBJ whole genome shotgun (WGS) entry which is preliminary data.</text>
</comment>
<keyword evidence="6" id="KW-0969">Cilium</keyword>
<evidence type="ECO:0000313" key="7">
    <source>
        <dbReference type="Proteomes" id="UP000461162"/>
    </source>
</evidence>
<proteinExistence type="inferred from homology"/>
<protein>
    <submittedName>
        <fullName evidence="6">Flagellar basal body rod protein</fullName>
    </submittedName>
</protein>
<dbReference type="Proteomes" id="UP000461162">
    <property type="component" value="Unassembled WGS sequence"/>
</dbReference>
<keyword evidence="6" id="KW-0282">Flagellum</keyword>
<dbReference type="Pfam" id="PF00460">
    <property type="entry name" value="Flg_bb_rod"/>
    <property type="match status" value="1"/>
</dbReference>
<dbReference type="RefSeq" id="WP_155931428.1">
    <property type="nucleotide sequence ID" value="NZ_WODC01000001.1"/>
</dbReference>
<evidence type="ECO:0000256" key="2">
    <source>
        <dbReference type="ARBA" id="ARBA00009677"/>
    </source>
</evidence>
<dbReference type="EMBL" id="WODC01000001">
    <property type="protein sequence ID" value="MUM76071.1"/>
    <property type="molecule type" value="Genomic_DNA"/>
</dbReference>
<keyword evidence="7" id="KW-1185">Reference proteome</keyword>
<comment type="subcellular location">
    <subcellularLocation>
        <location evidence="1">Bacterial flagellum basal body</location>
    </subcellularLocation>
</comment>
<evidence type="ECO:0000259" key="4">
    <source>
        <dbReference type="Pfam" id="PF00460"/>
    </source>
</evidence>
<evidence type="ECO:0000256" key="1">
    <source>
        <dbReference type="ARBA" id="ARBA00004117"/>
    </source>
</evidence>
<accession>A0A7K1KJA9</accession>
<evidence type="ECO:0000259" key="5">
    <source>
        <dbReference type="Pfam" id="PF06429"/>
    </source>
</evidence>
<dbReference type="GO" id="GO:0009425">
    <property type="term" value="C:bacterial-type flagellum basal body"/>
    <property type="evidence" value="ECO:0007669"/>
    <property type="project" value="UniProtKB-SubCell"/>
</dbReference>
<dbReference type="InterPro" id="IPR001444">
    <property type="entry name" value="Flag_bb_rod_N"/>
</dbReference>
<dbReference type="AlphaFoldDB" id="A0A7K1KJA9"/>
<comment type="similarity">
    <text evidence="2">Belongs to the flagella basal body rod proteins family.</text>
</comment>
<keyword evidence="6" id="KW-0966">Cell projection</keyword>
<dbReference type="InterPro" id="IPR010930">
    <property type="entry name" value="Flg_bb/hook_C_dom"/>
</dbReference>
<gene>
    <name evidence="6" type="ORF">GKC30_00305</name>
</gene>
<evidence type="ECO:0000256" key="3">
    <source>
        <dbReference type="ARBA" id="ARBA00023143"/>
    </source>
</evidence>
<dbReference type="PANTHER" id="PTHR30435">
    <property type="entry name" value="FLAGELLAR PROTEIN"/>
    <property type="match status" value="1"/>
</dbReference>
<name>A0A7K1KJA9_9BACT</name>
<dbReference type="GO" id="GO:0071978">
    <property type="term" value="P:bacterial-type flagellum-dependent swarming motility"/>
    <property type="evidence" value="ECO:0007669"/>
    <property type="project" value="TreeGrafter"/>
</dbReference>
<organism evidence="6 7">
    <name type="scientific">Pseudodesulfovibrio alkaliphilus</name>
    <dbReference type="NCBI Taxonomy" id="2661613"/>
    <lineage>
        <taxon>Bacteria</taxon>
        <taxon>Pseudomonadati</taxon>
        <taxon>Thermodesulfobacteriota</taxon>
        <taxon>Desulfovibrionia</taxon>
        <taxon>Desulfovibrionales</taxon>
        <taxon>Desulfovibrionaceae</taxon>
    </lineage>
</organism>
<dbReference type="PROSITE" id="PS00588">
    <property type="entry name" value="FLAGELLA_BB_ROD"/>
    <property type="match status" value="1"/>
</dbReference>
<reference evidence="6 7" key="1">
    <citation type="submission" date="2019-11" db="EMBL/GenBank/DDBJ databases">
        <title>Pseudodesulfovibrio alkaliphilus, sp. nov., an alkaliphilic sulfate-reducing bacteria from mud volcano of Taman peninsula, Russia.</title>
        <authorList>
            <person name="Frolova A."/>
            <person name="Merkel A.Y."/>
            <person name="Slobodkin A.I."/>
        </authorList>
    </citation>
    <scope>NUCLEOTIDE SEQUENCE [LARGE SCALE GENOMIC DNA]</scope>
    <source>
        <strain evidence="6 7">F-1</strain>
    </source>
</reference>
<keyword evidence="3" id="KW-0975">Bacterial flagellum</keyword>
<dbReference type="Pfam" id="PF06429">
    <property type="entry name" value="Flg_bbr_C"/>
    <property type="match status" value="1"/>
</dbReference>
<feature type="domain" description="Flagellar basal-body/hook protein C-terminal" evidence="5">
    <location>
        <begin position="65"/>
        <end position="106"/>
    </location>
</feature>